<dbReference type="PANTHER" id="PTHR21152:SF39">
    <property type="entry name" value="SOLUBLE HYDROGENASE, SMALL SUBUNIT"/>
    <property type="match status" value="1"/>
</dbReference>
<dbReference type="PROSITE" id="PS00595">
    <property type="entry name" value="AA_TRANSFER_CLASS_5"/>
    <property type="match status" value="1"/>
</dbReference>
<name>A0AAX4NGZ6_9ARCH</name>
<dbReference type="PIRSF" id="PIRSF000524">
    <property type="entry name" value="SPT"/>
    <property type="match status" value="1"/>
</dbReference>
<comment type="cofactor">
    <cofactor evidence="1 5">
        <name>pyridoxal 5'-phosphate</name>
        <dbReference type="ChEBI" id="CHEBI:597326"/>
    </cofactor>
</comment>
<dbReference type="SUPFAM" id="SSF53383">
    <property type="entry name" value="PLP-dependent transferases"/>
    <property type="match status" value="1"/>
</dbReference>
<dbReference type="InterPro" id="IPR020578">
    <property type="entry name" value="Aminotrans_V_PyrdxlP_BS"/>
</dbReference>
<evidence type="ECO:0000256" key="5">
    <source>
        <dbReference type="RuleBase" id="RU004504"/>
    </source>
</evidence>
<dbReference type="AlphaFoldDB" id="A0AAX4NGZ6"/>
<accession>A0AAX4NGZ6</accession>
<dbReference type="InterPro" id="IPR000192">
    <property type="entry name" value="Aminotrans_V_dom"/>
</dbReference>
<dbReference type="GO" id="GO:0019265">
    <property type="term" value="P:glycine biosynthetic process, by transamination of glyoxylate"/>
    <property type="evidence" value="ECO:0007669"/>
    <property type="project" value="TreeGrafter"/>
</dbReference>
<evidence type="ECO:0000256" key="3">
    <source>
        <dbReference type="ARBA" id="ARBA00022898"/>
    </source>
</evidence>
<dbReference type="InterPro" id="IPR015421">
    <property type="entry name" value="PyrdxlP-dep_Trfase_major"/>
</dbReference>
<evidence type="ECO:0000256" key="2">
    <source>
        <dbReference type="ARBA" id="ARBA00009236"/>
    </source>
</evidence>
<dbReference type="PANTHER" id="PTHR21152">
    <property type="entry name" value="AMINOTRANSFERASE CLASS V"/>
    <property type="match status" value="1"/>
</dbReference>
<proteinExistence type="inferred from homology"/>
<protein>
    <submittedName>
        <fullName evidence="7">Aminotransferase class V-fold PLP-dependent enzyme</fullName>
    </submittedName>
</protein>
<dbReference type="InterPro" id="IPR015422">
    <property type="entry name" value="PyrdxlP-dep_Trfase_small"/>
</dbReference>
<keyword evidence="3" id="KW-0663">Pyridoxal phosphate</keyword>
<organism evidence="7 8">
    <name type="scientific">Oxyplasma meridianum</name>
    <dbReference type="NCBI Taxonomy" id="3073602"/>
    <lineage>
        <taxon>Archaea</taxon>
        <taxon>Methanobacteriati</taxon>
        <taxon>Thermoplasmatota</taxon>
        <taxon>Thermoplasmata</taxon>
        <taxon>Thermoplasmatales</taxon>
        <taxon>Thermoplasmataceae</taxon>
        <taxon>Oxyplasma</taxon>
    </lineage>
</organism>
<evidence type="ECO:0000256" key="1">
    <source>
        <dbReference type="ARBA" id="ARBA00001933"/>
    </source>
</evidence>
<dbReference type="GeneID" id="95968019"/>
<dbReference type="InterPro" id="IPR015424">
    <property type="entry name" value="PyrdxlP-dep_Trfase"/>
</dbReference>
<dbReference type="Proteomes" id="UP001451606">
    <property type="component" value="Chromosome"/>
</dbReference>
<keyword evidence="7" id="KW-0808">Transferase</keyword>
<dbReference type="InterPro" id="IPR024169">
    <property type="entry name" value="SP_NH2Trfase/AEP_transaminase"/>
</dbReference>
<evidence type="ECO:0000313" key="8">
    <source>
        <dbReference type="Proteomes" id="UP001451606"/>
    </source>
</evidence>
<evidence type="ECO:0000313" key="7">
    <source>
        <dbReference type="EMBL" id="WYY00701.1"/>
    </source>
</evidence>
<dbReference type="KEGG" id="omr:OXIME_001282"/>
<keyword evidence="8" id="KW-1185">Reference proteome</keyword>
<dbReference type="GO" id="GO:0008453">
    <property type="term" value="F:alanine-glyoxylate transaminase activity"/>
    <property type="evidence" value="ECO:0007669"/>
    <property type="project" value="TreeGrafter"/>
</dbReference>
<feature type="domain" description="Aminotransferase class V" evidence="6">
    <location>
        <begin position="22"/>
        <end position="264"/>
    </location>
</feature>
<evidence type="ECO:0000259" key="6">
    <source>
        <dbReference type="Pfam" id="PF00266"/>
    </source>
</evidence>
<reference evidence="7 8" key="1">
    <citation type="submission" date="2023-09" db="EMBL/GenBank/DDBJ databases">
        <authorList>
            <person name="Golyshina O.V."/>
            <person name="Lunev E.A."/>
            <person name="Bargiela R."/>
            <person name="Gaines M.C."/>
            <person name="Daum B."/>
            <person name="Bale N.J."/>
            <person name="Koenen M."/>
            <person name="Sinninghe Damst J.S."/>
            <person name="Yakimov M."/>
            <person name="Golyshin P.N."/>
        </authorList>
    </citation>
    <scope>NUCLEOTIDE SEQUENCE [LARGE SCALE GENOMIC DNA]</scope>
    <source>
        <strain evidence="7 8">M1</strain>
    </source>
</reference>
<gene>
    <name evidence="7" type="ORF">OXIME_001282</name>
</gene>
<dbReference type="Gene3D" id="3.40.640.10">
    <property type="entry name" value="Type I PLP-dependent aspartate aminotransferase-like (Major domain)"/>
    <property type="match status" value="1"/>
</dbReference>
<comment type="similarity">
    <text evidence="2 4">Belongs to the class-V pyridoxal-phosphate-dependent aminotransferase family.</text>
</comment>
<dbReference type="GO" id="GO:0004760">
    <property type="term" value="F:L-serine-pyruvate transaminase activity"/>
    <property type="evidence" value="ECO:0007669"/>
    <property type="project" value="TreeGrafter"/>
</dbReference>
<evidence type="ECO:0000256" key="4">
    <source>
        <dbReference type="RuleBase" id="RU004075"/>
    </source>
</evidence>
<dbReference type="Gene3D" id="3.90.1150.10">
    <property type="entry name" value="Aspartate Aminotransferase, domain 1"/>
    <property type="match status" value="1"/>
</dbReference>
<dbReference type="RefSeq" id="WP_393971034.1">
    <property type="nucleotide sequence ID" value="NZ_CP133772.1"/>
</dbReference>
<keyword evidence="7" id="KW-0032">Aminotransferase</keyword>
<sequence>MMLIPGPVEVPDSVLRSAAYVVNHRSREFRAIVEKSENMLNKFGDSSRSVMTTGSGTTAVESMIYSFTEPGENVLAVTFGEFGNRMIESIERRGCEVKILRKDTDSFLKKGEIESFVSSHRNITSLFLVQNETGNGTSIRNLEEITREGKKLGLKVLVDSVSGFGSIPIKINSWGIDAAATCSQKGLASVPGLGIVLIGKDFSEQTPARKMIPQYLDLNISLNFLAKHETPYTPSTGSFNALHTALNIIDIETLERRWKRHYANAEFLRQNIVGTGAEILGKDFNYSDTVVAFRPPIPVSELQSRLKSSGFEIAKGMGDLSDKIVRVGNLGIVDGKTIVGFLNAYYNAVGLEKSLDVSDAPEDTKLIGMINQ</sequence>
<dbReference type="Pfam" id="PF00266">
    <property type="entry name" value="Aminotran_5"/>
    <property type="match status" value="1"/>
</dbReference>
<dbReference type="EMBL" id="CP133772">
    <property type="protein sequence ID" value="WYY00701.1"/>
    <property type="molecule type" value="Genomic_DNA"/>
</dbReference>